<dbReference type="Proteomes" id="UP000636110">
    <property type="component" value="Unassembled WGS sequence"/>
</dbReference>
<dbReference type="SUPFAM" id="SSF46894">
    <property type="entry name" value="C-terminal effector domain of the bipartite response regulators"/>
    <property type="match status" value="1"/>
</dbReference>
<accession>A0ABR6EUA5</accession>
<dbReference type="Gene3D" id="1.10.10.10">
    <property type="entry name" value="Winged helix-like DNA-binding domain superfamily/Winged helix DNA-binding domain"/>
    <property type="match status" value="1"/>
</dbReference>
<evidence type="ECO:0000313" key="3">
    <source>
        <dbReference type="Proteomes" id="UP000636110"/>
    </source>
</evidence>
<evidence type="ECO:0000259" key="1">
    <source>
        <dbReference type="SMART" id="SM00421"/>
    </source>
</evidence>
<feature type="domain" description="HTH luxR-type" evidence="1">
    <location>
        <begin position="131"/>
        <end position="186"/>
    </location>
</feature>
<reference evidence="2 3" key="1">
    <citation type="submission" date="2019-11" db="EMBL/GenBank/DDBJ databases">
        <title>Description of Pedobacter sp. LMG 31462T.</title>
        <authorList>
            <person name="Carlier A."/>
            <person name="Qi S."/>
            <person name="Vandamme P."/>
        </authorList>
    </citation>
    <scope>NUCLEOTIDE SEQUENCE [LARGE SCALE GENOMIC DNA]</scope>
    <source>
        <strain evidence="2 3">LMG 31462</strain>
    </source>
</reference>
<sequence length="196" mass="22728">MLTANYQREHFAGMIDNGVEFFAKPGEMDVQCLNLGKVYNSFWEFPEWIRQKVTDDMNKSPLAIKTLKRHWKSLPVIDYPKQYTYCKYGGLDTSPDIDVDGNMGHSEFFDCGRRGKCKSEGKLCCVMKVKHGVLTKTEIEIVRRVVLPDKLIAQELEISSTTVLTHWQNIRRKTGFRTKIELAVFATKKGMIKWIW</sequence>
<name>A0ABR6EUA5_9SPHI</name>
<dbReference type="RefSeq" id="WP_182955228.1">
    <property type="nucleotide sequence ID" value="NZ_WNXC01000001.1"/>
</dbReference>
<comment type="caution">
    <text evidence="2">The sequence shown here is derived from an EMBL/GenBank/DDBJ whole genome shotgun (WGS) entry which is preliminary data.</text>
</comment>
<dbReference type="SMART" id="SM00421">
    <property type="entry name" value="HTH_LUXR"/>
    <property type="match status" value="1"/>
</dbReference>
<dbReference type="EMBL" id="WNXC01000001">
    <property type="protein sequence ID" value="MBB2148839.1"/>
    <property type="molecule type" value="Genomic_DNA"/>
</dbReference>
<dbReference type="InterPro" id="IPR016032">
    <property type="entry name" value="Sig_transdc_resp-reg_C-effctor"/>
</dbReference>
<proteinExistence type="predicted"/>
<protein>
    <recommendedName>
        <fullName evidence="1">HTH luxR-type domain-containing protein</fullName>
    </recommendedName>
</protein>
<organism evidence="2 3">
    <name type="scientific">Pedobacter gandavensis</name>
    <dbReference type="NCBI Taxonomy" id="2679963"/>
    <lineage>
        <taxon>Bacteria</taxon>
        <taxon>Pseudomonadati</taxon>
        <taxon>Bacteroidota</taxon>
        <taxon>Sphingobacteriia</taxon>
        <taxon>Sphingobacteriales</taxon>
        <taxon>Sphingobacteriaceae</taxon>
        <taxon>Pedobacter</taxon>
    </lineage>
</organism>
<dbReference type="InterPro" id="IPR000792">
    <property type="entry name" value="Tscrpt_reg_LuxR_C"/>
</dbReference>
<evidence type="ECO:0000313" key="2">
    <source>
        <dbReference type="EMBL" id="MBB2148839.1"/>
    </source>
</evidence>
<gene>
    <name evidence="2" type="ORF">GM920_07935</name>
</gene>
<dbReference type="InterPro" id="IPR036388">
    <property type="entry name" value="WH-like_DNA-bd_sf"/>
</dbReference>
<keyword evidence="3" id="KW-1185">Reference proteome</keyword>
<dbReference type="Pfam" id="PF00196">
    <property type="entry name" value="GerE"/>
    <property type="match status" value="1"/>
</dbReference>